<dbReference type="AlphaFoldDB" id="A0A2S5GI52"/>
<feature type="domain" description="RCK C-terminal" evidence="9">
    <location>
        <begin position="292"/>
        <end position="377"/>
    </location>
</feature>
<feature type="transmembrane region" description="Helical" evidence="8">
    <location>
        <begin position="93"/>
        <end position="115"/>
    </location>
</feature>
<feature type="transmembrane region" description="Helical" evidence="8">
    <location>
        <begin position="538"/>
        <end position="561"/>
    </location>
</feature>
<dbReference type="RefSeq" id="WP_046807913.1">
    <property type="nucleotide sequence ID" value="NZ_PREU01000021.1"/>
</dbReference>
<protein>
    <submittedName>
        <fullName evidence="10">Aspartate-alanine antiporter</fullName>
    </submittedName>
</protein>
<feature type="transmembrane region" description="Helical" evidence="8">
    <location>
        <begin position="414"/>
        <end position="433"/>
    </location>
</feature>
<comment type="caution">
    <text evidence="10">The sequence shown here is derived from an EMBL/GenBank/DDBJ whole genome shotgun (WGS) entry which is preliminary data.</text>
</comment>
<evidence type="ECO:0000256" key="5">
    <source>
        <dbReference type="ARBA" id="ARBA00022692"/>
    </source>
</evidence>
<feature type="domain" description="RCK C-terminal" evidence="9">
    <location>
        <begin position="203"/>
        <end position="291"/>
    </location>
</feature>
<feature type="transmembrane region" description="Helical" evidence="8">
    <location>
        <begin position="6"/>
        <end position="27"/>
    </location>
</feature>
<feature type="transmembrane region" description="Helical" evidence="8">
    <location>
        <begin position="387"/>
        <end position="408"/>
    </location>
</feature>
<dbReference type="InterPro" id="IPR050144">
    <property type="entry name" value="AAE_transporter"/>
</dbReference>
<accession>A0A2S5GI52</accession>
<keyword evidence="5 8" id="KW-0812">Transmembrane</keyword>
<feature type="transmembrane region" description="Helical" evidence="8">
    <location>
        <begin position="160"/>
        <end position="178"/>
    </location>
</feature>
<evidence type="ECO:0000313" key="10">
    <source>
        <dbReference type="EMBL" id="PPA72732.1"/>
    </source>
</evidence>
<evidence type="ECO:0000256" key="3">
    <source>
        <dbReference type="ARBA" id="ARBA00022448"/>
    </source>
</evidence>
<evidence type="ECO:0000259" key="9">
    <source>
        <dbReference type="PROSITE" id="PS51202"/>
    </source>
</evidence>
<dbReference type="GO" id="GO:0006813">
    <property type="term" value="P:potassium ion transport"/>
    <property type="evidence" value="ECO:0007669"/>
    <property type="project" value="InterPro"/>
</dbReference>
<feature type="transmembrane region" description="Helical" evidence="8">
    <location>
        <begin position="445"/>
        <end position="469"/>
    </location>
</feature>
<keyword evidence="4" id="KW-1003">Cell membrane</keyword>
<evidence type="ECO:0000313" key="11">
    <source>
        <dbReference type="Proteomes" id="UP000239990"/>
    </source>
</evidence>
<comment type="similarity">
    <text evidence="2">Belongs to the AAE transporter (TC 2.A.81) family.</text>
</comment>
<evidence type="ECO:0000256" key="4">
    <source>
        <dbReference type="ARBA" id="ARBA00022475"/>
    </source>
</evidence>
<reference evidence="10 11" key="1">
    <citation type="submission" date="2018-02" db="EMBL/GenBank/DDBJ databases">
        <title>Draft Genome of Achromobacter spanius stain 6.</title>
        <authorList>
            <person name="Gunasekera T.S."/>
            <person name="Radwan O."/>
            <person name="Ruiz O.N."/>
        </authorList>
    </citation>
    <scope>NUCLEOTIDE SEQUENCE [LARGE SCALE GENOMIC DNA]</scope>
    <source>
        <strain evidence="10 11">6</strain>
    </source>
</reference>
<dbReference type="OrthoDB" id="8611026at2"/>
<comment type="subcellular location">
    <subcellularLocation>
        <location evidence="1">Cell membrane</location>
        <topology evidence="1">Multi-pass membrane protein</topology>
    </subcellularLocation>
</comment>
<dbReference type="InterPro" id="IPR006512">
    <property type="entry name" value="YidE_YbjL"/>
</dbReference>
<evidence type="ECO:0000256" key="8">
    <source>
        <dbReference type="SAM" id="Phobius"/>
    </source>
</evidence>
<feature type="transmembrane region" description="Helical" evidence="8">
    <location>
        <begin position="475"/>
        <end position="498"/>
    </location>
</feature>
<dbReference type="GO" id="GO:0005886">
    <property type="term" value="C:plasma membrane"/>
    <property type="evidence" value="ECO:0007669"/>
    <property type="project" value="UniProtKB-SubCell"/>
</dbReference>
<dbReference type="Pfam" id="PF06826">
    <property type="entry name" value="Asp-Al_Ex"/>
    <property type="match status" value="2"/>
</dbReference>
<dbReference type="GO" id="GO:0008324">
    <property type="term" value="F:monoatomic cation transmembrane transporter activity"/>
    <property type="evidence" value="ECO:0007669"/>
    <property type="project" value="InterPro"/>
</dbReference>
<feature type="transmembrane region" description="Helical" evidence="8">
    <location>
        <begin position="62"/>
        <end position="81"/>
    </location>
</feature>
<dbReference type="PANTHER" id="PTHR30445">
    <property type="entry name" value="K(+)_H(+) ANTIPORTER SUBUNIT KHTT"/>
    <property type="match status" value="1"/>
</dbReference>
<dbReference type="Proteomes" id="UP000239990">
    <property type="component" value="Unassembled WGS sequence"/>
</dbReference>
<keyword evidence="6 8" id="KW-1133">Transmembrane helix</keyword>
<keyword evidence="7 8" id="KW-0472">Membrane</keyword>
<dbReference type="Pfam" id="PF02080">
    <property type="entry name" value="TrkA_C"/>
    <property type="match status" value="2"/>
</dbReference>
<keyword evidence="3" id="KW-0813">Transport</keyword>
<name>A0A2S5GI52_9BURK</name>
<dbReference type="PANTHER" id="PTHR30445:SF9">
    <property type="match status" value="1"/>
</dbReference>
<dbReference type="NCBIfam" id="TIGR01625">
    <property type="entry name" value="YidE_YbjL_dupl"/>
    <property type="match status" value="1"/>
</dbReference>
<gene>
    <name evidence="10" type="primary">aspT</name>
    <name evidence="10" type="ORF">C4E15_29135</name>
</gene>
<dbReference type="PROSITE" id="PS51202">
    <property type="entry name" value="RCK_C"/>
    <property type="match status" value="2"/>
</dbReference>
<evidence type="ECO:0000256" key="2">
    <source>
        <dbReference type="ARBA" id="ARBA00009854"/>
    </source>
</evidence>
<sequence>MDWFVSTLKAYPEIAIFLALGIGYWIGGKSFKGFSLGAVTATLLVAIVIGILGVKISPNVKSVFFLMFLFAVGYGVGPQFVRGIAKDGLPQAIFAVVMALLSLGAAAVAAIIAGYDLGSAAGLLAGSQTISASMGLATDAINRLGRSPEETQALLDAMPIAYAVTYIFGTVGSAIILAQIGPKLLGIDLVAACKEYEKMLGAGEAAQGATEWHEFEMRAYSVAPESPFIGKSVGELEAGTREGVRAFIERIRRDGDIMEVDQATLIQAGDVVVIGGKRDQMILRLGPSGREVEDPELLNIKTEGVDIYVSNKKVDGKRLEELARWPGARGVFLKKIRRGPTETQIPVLPKTQLYRGDVITVVGRTQDINITAKELGYVDRPTTVTDVAFVSLAITAGALIGAIVINVGGIPLTLSTAGGALIAGIVFGWFRAIHPTFGRIPEPTLWFMNSVGLNVFIAVVGISAGPGFVAGLQKLGISLFLWGIFATAVPLVVGMLLAKFVFRFHPALILGICAGARTTTAALGMVCEAAKSQVPGLGYTVTYAVGNTLLTIWGMIVIMLLS</sequence>
<dbReference type="SUPFAM" id="SSF116726">
    <property type="entry name" value="TrkA C-terminal domain-like"/>
    <property type="match status" value="2"/>
</dbReference>
<dbReference type="Gene3D" id="3.30.70.1450">
    <property type="entry name" value="Regulator of K+ conductance, C-terminal domain"/>
    <property type="match status" value="1"/>
</dbReference>
<dbReference type="InterPro" id="IPR022457">
    <property type="entry name" value="Asp_Ala_antiprt"/>
</dbReference>
<organism evidence="10 11">
    <name type="scientific">Achromobacter spanius</name>
    <dbReference type="NCBI Taxonomy" id="217203"/>
    <lineage>
        <taxon>Bacteria</taxon>
        <taxon>Pseudomonadati</taxon>
        <taxon>Pseudomonadota</taxon>
        <taxon>Betaproteobacteria</taxon>
        <taxon>Burkholderiales</taxon>
        <taxon>Alcaligenaceae</taxon>
        <taxon>Achromobacter</taxon>
    </lineage>
</organism>
<dbReference type="NCBIfam" id="TIGR03802">
    <property type="entry name" value="Asp_Ala_antiprt"/>
    <property type="match status" value="1"/>
</dbReference>
<dbReference type="InterPro" id="IPR006037">
    <property type="entry name" value="RCK_C"/>
</dbReference>
<dbReference type="EMBL" id="PREU01000021">
    <property type="protein sequence ID" value="PPA72732.1"/>
    <property type="molecule type" value="Genomic_DNA"/>
</dbReference>
<proteinExistence type="inferred from homology"/>
<feature type="transmembrane region" description="Helical" evidence="8">
    <location>
        <begin position="507"/>
        <end position="526"/>
    </location>
</feature>
<evidence type="ECO:0000256" key="7">
    <source>
        <dbReference type="ARBA" id="ARBA00023136"/>
    </source>
</evidence>
<evidence type="ECO:0000256" key="6">
    <source>
        <dbReference type="ARBA" id="ARBA00022989"/>
    </source>
</evidence>
<dbReference type="InterPro" id="IPR036721">
    <property type="entry name" value="RCK_C_sf"/>
</dbReference>
<evidence type="ECO:0000256" key="1">
    <source>
        <dbReference type="ARBA" id="ARBA00004651"/>
    </source>
</evidence>
<feature type="transmembrane region" description="Helical" evidence="8">
    <location>
        <begin position="34"/>
        <end position="56"/>
    </location>
</feature>